<dbReference type="NCBIfam" id="TIGR00021">
    <property type="entry name" value="rpiA"/>
    <property type="match status" value="1"/>
</dbReference>
<comment type="similarity">
    <text evidence="2">Belongs to the ribose 5-phosphate isomerase family.</text>
</comment>
<feature type="binding site" evidence="2">
    <location>
        <position position="153"/>
    </location>
    <ligand>
        <name>substrate</name>
    </ligand>
</feature>
<dbReference type="PANTHER" id="PTHR43748:SF3">
    <property type="entry name" value="RIBOSE-5-PHOSPHATE ISOMERASE 3, CHLOROPLASTIC-RELATED"/>
    <property type="match status" value="1"/>
</dbReference>
<feature type="binding site" evidence="2">
    <location>
        <begin position="113"/>
        <end position="116"/>
    </location>
    <ligand>
        <name>substrate</name>
    </ligand>
</feature>
<keyword evidence="1 2" id="KW-0413">Isomerase</keyword>
<feature type="active site" description="Proton acceptor" evidence="2">
    <location>
        <position position="135"/>
    </location>
</feature>
<proteinExistence type="inferred from homology"/>
<gene>
    <name evidence="2 4" type="primary">rpiA</name>
    <name evidence="4" type="ORF">ASNO1_56130</name>
</gene>
<feature type="binding site" evidence="2">
    <location>
        <begin position="56"/>
        <end position="59"/>
    </location>
    <ligand>
        <name>substrate</name>
    </ligand>
</feature>
<keyword evidence="5" id="KW-1185">Reference proteome</keyword>
<dbReference type="Proteomes" id="UP001342631">
    <property type="component" value="Unassembled WGS sequence"/>
</dbReference>
<dbReference type="InterPro" id="IPR020672">
    <property type="entry name" value="Ribose5P_isomerase_typA_subgr"/>
</dbReference>
<organism evidence="4 5">
    <name type="scientific">Corallococcus caeni</name>
    <dbReference type="NCBI Taxonomy" id="3082388"/>
    <lineage>
        <taxon>Bacteria</taxon>
        <taxon>Pseudomonadati</taxon>
        <taxon>Myxococcota</taxon>
        <taxon>Myxococcia</taxon>
        <taxon>Myxococcales</taxon>
        <taxon>Cystobacterineae</taxon>
        <taxon>Myxococcaceae</taxon>
        <taxon>Corallococcus</taxon>
    </lineage>
</organism>
<dbReference type="SUPFAM" id="SSF100950">
    <property type="entry name" value="NagB/RpiA/CoA transferase-like"/>
    <property type="match status" value="1"/>
</dbReference>
<dbReference type="NCBIfam" id="NF001924">
    <property type="entry name" value="PRK00702.1"/>
    <property type="match status" value="1"/>
</dbReference>
<dbReference type="InterPro" id="IPR037171">
    <property type="entry name" value="NagB/RpiA_transferase-like"/>
</dbReference>
<evidence type="ECO:0000313" key="4">
    <source>
        <dbReference type="EMBL" id="GMU09359.1"/>
    </source>
</evidence>
<sequence>MRPRWTPGILGRRTEQDPFLEHPMTSDESVSTSFKRAAAERAVDFIQPGMVVGLGTGSTAAYAVRRLAALLSAGTLKDVVGVPTSRATEALAASLGVPLTTLDVHPVVDLTIDGADEVAPDLSLIKGGGGALLREKVVAQASRREIIVVDAPKLSPRLGTKWPVPVEVLPFGWRSQALFLESLGARVVPRLALDGAPYHTDQGNVVLDCDFGPIGDPAALAAKLESRAGVMAHGLFLNLATDLVVAGPEGLTHRVRGA</sequence>
<dbReference type="Gene3D" id="3.30.70.260">
    <property type="match status" value="1"/>
</dbReference>
<dbReference type="EC" id="5.3.1.6" evidence="2"/>
<dbReference type="PANTHER" id="PTHR43748">
    <property type="entry name" value="RIBOSE-5-PHOSPHATE ISOMERASE 3, CHLOROPLASTIC-RELATED"/>
    <property type="match status" value="1"/>
</dbReference>
<comment type="subunit">
    <text evidence="2">Homodimer.</text>
</comment>
<dbReference type="HAMAP" id="MF_00170">
    <property type="entry name" value="Rib_5P_isom_A"/>
    <property type="match status" value="1"/>
</dbReference>
<dbReference type="GO" id="GO:0016853">
    <property type="term" value="F:isomerase activity"/>
    <property type="evidence" value="ECO:0007669"/>
    <property type="project" value="UniProtKB-KW"/>
</dbReference>
<dbReference type="InterPro" id="IPR004788">
    <property type="entry name" value="Ribose5P_isomerase_type_A"/>
</dbReference>
<dbReference type="EMBL" id="BTTX01000006">
    <property type="protein sequence ID" value="GMU09359.1"/>
    <property type="molecule type" value="Genomic_DNA"/>
</dbReference>
<dbReference type="CDD" id="cd01398">
    <property type="entry name" value="RPI_A"/>
    <property type="match status" value="1"/>
</dbReference>
<dbReference type="SUPFAM" id="SSF75445">
    <property type="entry name" value="D-ribose-5-phosphate isomerase (RpiA), lid domain"/>
    <property type="match status" value="1"/>
</dbReference>
<dbReference type="Gene3D" id="3.40.50.1360">
    <property type="match status" value="1"/>
</dbReference>
<reference evidence="4 5" key="1">
    <citation type="journal article" date="2024" name="Arch. Microbiol.">
        <title>Corallococcus caeni sp. nov., a novel myxobacterium isolated from activated sludge.</title>
        <authorList>
            <person name="Tomita S."/>
            <person name="Nakai R."/>
            <person name="Kuroda K."/>
            <person name="Kurashita H."/>
            <person name="Hatamoto M."/>
            <person name="Yamaguchi T."/>
            <person name="Narihiro T."/>
        </authorList>
    </citation>
    <scope>NUCLEOTIDE SEQUENCE [LARGE SCALE GENOMIC DNA]</scope>
    <source>
        <strain evidence="4 5">NO1</strain>
    </source>
</reference>
<comment type="pathway">
    <text evidence="2">Carbohydrate degradation; pentose phosphate pathway; D-ribose 5-phosphate from D-ribulose 5-phosphate (non-oxidative stage): step 1/1.</text>
</comment>
<accession>A0ABQ6R0H1</accession>
<dbReference type="Pfam" id="PF06026">
    <property type="entry name" value="Rib_5-P_isom_A"/>
    <property type="match status" value="1"/>
</dbReference>
<comment type="caution">
    <text evidence="4">The sequence shown here is derived from an EMBL/GenBank/DDBJ whole genome shotgun (WGS) entry which is preliminary data.</text>
</comment>
<evidence type="ECO:0000256" key="1">
    <source>
        <dbReference type="ARBA" id="ARBA00023235"/>
    </source>
</evidence>
<comment type="function">
    <text evidence="2">Catalyzes the reversible conversion of ribose-5-phosphate to ribulose 5-phosphate.</text>
</comment>
<feature type="binding site" evidence="2">
    <location>
        <begin position="126"/>
        <end position="129"/>
    </location>
    <ligand>
        <name>substrate</name>
    </ligand>
</feature>
<feature type="region of interest" description="Disordered" evidence="3">
    <location>
        <begin position="1"/>
        <end position="27"/>
    </location>
</feature>
<protein>
    <recommendedName>
        <fullName evidence="2">Ribose-5-phosphate isomerase A</fullName>
        <ecNumber evidence="2">5.3.1.6</ecNumber>
    </recommendedName>
    <alternativeName>
        <fullName evidence="2">Phosphoriboisomerase A</fullName>
        <shortName evidence="2">PRI</shortName>
    </alternativeName>
</protein>
<evidence type="ECO:0000256" key="2">
    <source>
        <dbReference type="HAMAP-Rule" id="MF_00170"/>
    </source>
</evidence>
<dbReference type="InterPro" id="IPR050262">
    <property type="entry name" value="Ribose-5P_isomerase"/>
</dbReference>
<name>A0ABQ6R0H1_9BACT</name>
<comment type="catalytic activity">
    <reaction evidence="2">
        <text>aldehydo-D-ribose 5-phosphate = D-ribulose 5-phosphate</text>
        <dbReference type="Rhea" id="RHEA:14657"/>
        <dbReference type="ChEBI" id="CHEBI:58121"/>
        <dbReference type="ChEBI" id="CHEBI:58273"/>
        <dbReference type="EC" id="5.3.1.6"/>
    </reaction>
</comment>
<evidence type="ECO:0000256" key="3">
    <source>
        <dbReference type="SAM" id="MobiDB-lite"/>
    </source>
</evidence>
<evidence type="ECO:0000313" key="5">
    <source>
        <dbReference type="Proteomes" id="UP001342631"/>
    </source>
</evidence>